<dbReference type="Proteomes" id="UP000309389">
    <property type="component" value="Unassembled WGS sequence"/>
</dbReference>
<dbReference type="OrthoDB" id="5515308at2"/>
<proteinExistence type="predicted"/>
<feature type="transmembrane region" description="Helical" evidence="1">
    <location>
        <begin position="21"/>
        <end position="40"/>
    </location>
</feature>
<keyword evidence="3" id="KW-1185">Reference proteome</keyword>
<comment type="caution">
    <text evidence="2">The sequence shown here is derived from an EMBL/GenBank/DDBJ whole genome shotgun (WGS) entry which is preliminary data.</text>
</comment>
<feature type="transmembrane region" description="Helical" evidence="1">
    <location>
        <begin position="98"/>
        <end position="119"/>
    </location>
</feature>
<sequence length="160" mass="17407">MSALAKSLAAYGEYHRDRRNVATHLVGIPMIVLAVLVLLSRPLWEVVGLPLNPAILASVAAAVFYLRLDLRFGLVMAALLGLGCWLALPLAALPTAQWLGWGIGLFVAGWIFQFIGHGFEGRKPAFVDDLKSLLVGPLFVVAEVAFMLGLRRDVQAQMEQ</sequence>
<dbReference type="GO" id="GO:0046521">
    <property type="term" value="P:sphingoid catabolic process"/>
    <property type="evidence" value="ECO:0007669"/>
    <property type="project" value="TreeGrafter"/>
</dbReference>
<name>A0A4T3F624_9SPHN</name>
<dbReference type="PANTHER" id="PTHR28026:SF9">
    <property type="entry name" value="2-HYDROXY-PALMITIC ACID DIOXYGENASE MPO1"/>
    <property type="match status" value="1"/>
</dbReference>
<dbReference type="PANTHER" id="PTHR28026">
    <property type="entry name" value="DUF962 DOMAIN PROTEIN (AFU_ORTHOLOGUE AFUA_8G05310)"/>
    <property type="match status" value="1"/>
</dbReference>
<dbReference type="EMBL" id="SSHH01000002">
    <property type="protein sequence ID" value="TIX50306.1"/>
    <property type="molecule type" value="Genomic_DNA"/>
</dbReference>
<organism evidence="2 3">
    <name type="scientific">Alteraurantiacibacter aquimixticola</name>
    <dbReference type="NCBI Taxonomy" id="2489173"/>
    <lineage>
        <taxon>Bacteria</taxon>
        <taxon>Pseudomonadati</taxon>
        <taxon>Pseudomonadota</taxon>
        <taxon>Alphaproteobacteria</taxon>
        <taxon>Sphingomonadales</taxon>
        <taxon>Erythrobacteraceae</taxon>
        <taxon>Alteraurantiacibacter</taxon>
    </lineage>
</organism>
<feature type="transmembrane region" description="Helical" evidence="1">
    <location>
        <begin position="73"/>
        <end position="92"/>
    </location>
</feature>
<keyword evidence="1" id="KW-0472">Membrane</keyword>
<protein>
    <submittedName>
        <fullName evidence="2">DUF962 domain-containing protein</fullName>
    </submittedName>
</protein>
<dbReference type="Pfam" id="PF06127">
    <property type="entry name" value="Mpo1-like"/>
    <property type="match status" value="1"/>
</dbReference>
<dbReference type="AlphaFoldDB" id="A0A4T3F624"/>
<feature type="transmembrane region" description="Helical" evidence="1">
    <location>
        <begin position="131"/>
        <end position="150"/>
    </location>
</feature>
<reference evidence="2 3" key="1">
    <citation type="submission" date="2019-04" db="EMBL/GenBank/DDBJ databases">
        <title>Altererythrobacter aquimixticola sp. nov., isolated from sediment of junction between the ocean and a freshwater spring.</title>
        <authorList>
            <person name="Yoon J.-H."/>
        </authorList>
    </citation>
    <scope>NUCLEOTIDE SEQUENCE [LARGE SCALE GENOMIC DNA]</scope>
    <source>
        <strain evidence="2 3">SSKS-13</strain>
    </source>
</reference>
<evidence type="ECO:0000313" key="3">
    <source>
        <dbReference type="Proteomes" id="UP000309389"/>
    </source>
</evidence>
<evidence type="ECO:0000313" key="2">
    <source>
        <dbReference type="EMBL" id="TIX50306.1"/>
    </source>
</evidence>
<gene>
    <name evidence="2" type="ORF">E5222_08455</name>
</gene>
<dbReference type="RefSeq" id="WP_136693326.1">
    <property type="nucleotide sequence ID" value="NZ_SSHH01000002.1"/>
</dbReference>
<dbReference type="GO" id="GO:0016020">
    <property type="term" value="C:membrane"/>
    <property type="evidence" value="ECO:0007669"/>
    <property type="project" value="GOC"/>
</dbReference>
<evidence type="ECO:0000256" key="1">
    <source>
        <dbReference type="SAM" id="Phobius"/>
    </source>
</evidence>
<accession>A0A4T3F624</accession>
<dbReference type="InterPro" id="IPR009305">
    <property type="entry name" value="Mpo1-like"/>
</dbReference>
<feature type="transmembrane region" description="Helical" evidence="1">
    <location>
        <begin position="46"/>
        <end position="66"/>
    </location>
</feature>
<keyword evidence="1" id="KW-0812">Transmembrane</keyword>
<keyword evidence="1" id="KW-1133">Transmembrane helix</keyword>